<dbReference type="EMBL" id="JAUFQU010000073">
    <property type="protein sequence ID" value="MDN3710077.1"/>
    <property type="molecule type" value="Genomic_DNA"/>
</dbReference>
<proteinExistence type="predicted"/>
<keyword evidence="4" id="KW-0378">Hydrolase</keyword>
<dbReference type="Pfam" id="PF01447">
    <property type="entry name" value="Peptidase_M4"/>
    <property type="match status" value="1"/>
</dbReference>
<feature type="domain" description="Peptidase M4" evidence="7">
    <location>
        <begin position="230"/>
        <end position="384"/>
    </location>
</feature>
<evidence type="ECO:0000259" key="9">
    <source>
        <dbReference type="Pfam" id="PF07504"/>
    </source>
</evidence>
<name>A0ABT8D417_9FLAO</name>
<evidence type="ECO:0000256" key="5">
    <source>
        <dbReference type="ARBA" id="ARBA00022833"/>
    </source>
</evidence>
<organism evidence="13 14">
    <name type="scientific">Paenimyroides ceti</name>
    <dbReference type="NCBI Taxonomy" id="395087"/>
    <lineage>
        <taxon>Bacteria</taxon>
        <taxon>Pseudomonadati</taxon>
        <taxon>Bacteroidota</taxon>
        <taxon>Flavobacteriia</taxon>
        <taxon>Flavobacteriales</taxon>
        <taxon>Flavobacteriaceae</taxon>
        <taxon>Paenimyroides</taxon>
    </lineage>
</organism>
<protein>
    <submittedName>
        <fullName evidence="13">M4 family metallopeptidase</fullName>
    </submittedName>
</protein>
<evidence type="ECO:0000256" key="2">
    <source>
        <dbReference type="ARBA" id="ARBA00022723"/>
    </source>
</evidence>
<keyword evidence="1" id="KW-0645">Protease</keyword>
<dbReference type="Pfam" id="PF18962">
    <property type="entry name" value="Por_Secre_tail"/>
    <property type="match status" value="1"/>
</dbReference>
<dbReference type="Pfam" id="PF02868">
    <property type="entry name" value="Peptidase_M4_C"/>
    <property type="match status" value="1"/>
</dbReference>
<dbReference type="SUPFAM" id="SSF55486">
    <property type="entry name" value="Metalloproteases ('zincins'), catalytic domain"/>
    <property type="match status" value="1"/>
</dbReference>
<dbReference type="InterPro" id="IPR026444">
    <property type="entry name" value="Secre_tail"/>
</dbReference>
<keyword evidence="5" id="KW-0862">Zinc</keyword>
<dbReference type="InterPro" id="IPR011096">
    <property type="entry name" value="FTP_domain"/>
</dbReference>
<dbReference type="CDD" id="cd09597">
    <property type="entry name" value="M4_TLP"/>
    <property type="match status" value="1"/>
</dbReference>
<reference evidence="13" key="1">
    <citation type="journal article" date="2014" name="Int. J. Syst. Evol. Microbiol.">
        <title>Complete genome of a new Firmicutes species belonging to the dominant human colonic microbiota ('Ruminococcus bicirculans') reveals two chromosomes and a selective capacity to utilize plant glucans.</title>
        <authorList>
            <consortium name="NISC Comparative Sequencing Program"/>
            <person name="Wegmann U."/>
            <person name="Louis P."/>
            <person name="Goesmann A."/>
            <person name="Henrissat B."/>
            <person name="Duncan S.H."/>
            <person name="Flint H.J."/>
        </authorList>
    </citation>
    <scope>NUCLEOTIDE SEQUENCE</scope>
    <source>
        <strain evidence="13">CECT 7184</strain>
    </source>
</reference>
<evidence type="ECO:0000313" key="12">
    <source>
        <dbReference type="EMBL" id="MDN3710074.1"/>
    </source>
</evidence>
<keyword evidence="2" id="KW-0479">Metal-binding</keyword>
<evidence type="ECO:0000313" key="11">
    <source>
        <dbReference type="EMBL" id="MDN3707058.1"/>
    </source>
</evidence>
<keyword evidence="6" id="KW-0482">Metalloprotease</keyword>
<dbReference type="Pfam" id="PF07504">
    <property type="entry name" value="FTP"/>
    <property type="match status" value="1"/>
</dbReference>
<dbReference type="PANTHER" id="PTHR33794">
    <property type="entry name" value="BACILLOLYSIN"/>
    <property type="match status" value="1"/>
</dbReference>
<reference evidence="14" key="2">
    <citation type="journal article" date="2019" name="Int. J. Syst. Evol. Microbiol.">
        <title>The Global Catalogue of Microorganisms (GCM) 10K type strain sequencing project: providing services to taxonomists for standard genome sequencing and annotation.</title>
        <authorList>
            <consortium name="The Broad Institute Genomics Platform"/>
            <consortium name="The Broad Institute Genome Sequencing Center for Infectious Disease"/>
            <person name="Wu L."/>
            <person name="Ma J."/>
        </authorList>
    </citation>
    <scope>NUCLEOTIDE SEQUENCE [LARGE SCALE GENOMIC DNA]</scope>
    <source>
        <strain evidence="14">CECT 7184</strain>
    </source>
</reference>
<evidence type="ECO:0000259" key="10">
    <source>
        <dbReference type="Pfam" id="PF18962"/>
    </source>
</evidence>
<keyword evidence="14" id="KW-1185">Reference proteome</keyword>
<sequence>MERNNILFNREVLSFLLGTSSIFTFSNTLYANKLPGNFNSTHQIISDNKLPKVVVLNTYGSFVSELENYSIPTTELTGSFNEWFSLDAKHTFELVKEYTDALGINHQSYQHLFDGHKIDGEFILVHSKNNIVQVVNGQISQFKELNTTASVTDEDAIAASVRHFGIENATINAVENVIAKIPVEGNAQLVFIKKITLSSAFPLKSMVLYIDAQSGAVINEYSKIKHADVQGTGTTYYRNTQPITVDSYNGQYRLKDTGRNIHTLNGTNINGINNGVFTGTSEYTSSSTTFNSVSARPAVEVHWGMGKTYDYYKNIHNRNSFDGNGAIVRNYYNAGAIMGTDSNAGAIDQPDFIVGMVYGSGEAGFMTPVVGLDVAGHEYSHLVISRSDNGDLTYQGESGALNESFADIFGTAIEFYTNLSPNWTVGEDVFTPSPGYMRSMSAPKSGSAMYGLQQPDTYKGTYWASTTSPVDDGGVHINSGVGNHWFYLLSVGGSGTNDINNQYNVTGISIQKAEKIAYRTLNMLTPNAQYIDAYNASRIAAADLYGANSNELKQVGEAWWAVGIGDRSAAVSENEFNNNISVYPNPTIDKIFTINVGLSEATTFEIYNILGKKIRNSVSLEEGQNTINVSEVQAGIYLLKFNVNGKSFSKKLIIK</sequence>
<evidence type="ECO:0000259" key="8">
    <source>
        <dbReference type="Pfam" id="PF02868"/>
    </source>
</evidence>
<dbReference type="Gene3D" id="3.10.170.10">
    <property type="match status" value="1"/>
</dbReference>
<evidence type="ECO:0000256" key="1">
    <source>
        <dbReference type="ARBA" id="ARBA00022670"/>
    </source>
</evidence>
<dbReference type="InterPro" id="IPR013856">
    <property type="entry name" value="Peptidase_M4_domain"/>
</dbReference>
<gene>
    <name evidence="11" type="ORF">QW060_07910</name>
    <name evidence="12" type="ORF">QW060_24560</name>
    <name evidence="13" type="ORF">QW060_24585</name>
</gene>
<feature type="domain" description="Secretion system C-terminal sorting" evidence="10">
    <location>
        <begin position="582"/>
        <end position="654"/>
    </location>
</feature>
<dbReference type="Proteomes" id="UP001242368">
    <property type="component" value="Unassembled WGS sequence"/>
</dbReference>
<feature type="domain" description="Peptidase M4 C-terminal" evidence="8">
    <location>
        <begin position="391"/>
        <end position="564"/>
    </location>
</feature>
<dbReference type="InterPro" id="IPR050728">
    <property type="entry name" value="Zinc_Metalloprotease_M4"/>
</dbReference>
<dbReference type="InterPro" id="IPR001570">
    <property type="entry name" value="Peptidase_M4_C_domain"/>
</dbReference>
<reference evidence="13" key="3">
    <citation type="submission" date="2023-06" db="EMBL/GenBank/DDBJ databases">
        <authorList>
            <person name="Lucena T."/>
            <person name="Sun Q."/>
        </authorList>
    </citation>
    <scope>NUCLEOTIDE SEQUENCE</scope>
    <source>
        <strain evidence="13">CECT 7184</strain>
    </source>
</reference>
<evidence type="ECO:0000256" key="4">
    <source>
        <dbReference type="ARBA" id="ARBA00022801"/>
    </source>
</evidence>
<evidence type="ECO:0000256" key="3">
    <source>
        <dbReference type="ARBA" id="ARBA00022729"/>
    </source>
</evidence>
<evidence type="ECO:0000313" key="14">
    <source>
        <dbReference type="Proteomes" id="UP001242368"/>
    </source>
</evidence>
<dbReference type="EMBL" id="JAUFQU010000072">
    <property type="protein sequence ID" value="MDN3710074.1"/>
    <property type="molecule type" value="Genomic_DNA"/>
</dbReference>
<keyword evidence="3" id="KW-0732">Signal</keyword>
<dbReference type="EMBL" id="JAUFQU010000001">
    <property type="protein sequence ID" value="MDN3707058.1"/>
    <property type="molecule type" value="Genomic_DNA"/>
</dbReference>
<dbReference type="Gene3D" id="3.10.450.490">
    <property type="match status" value="1"/>
</dbReference>
<dbReference type="Gene3D" id="1.10.390.10">
    <property type="entry name" value="Neutral Protease Domain 2"/>
    <property type="match status" value="1"/>
</dbReference>
<evidence type="ECO:0000313" key="13">
    <source>
        <dbReference type="EMBL" id="MDN3710077.1"/>
    </source>
</evidence>
<accession>A0ABT8D417</accession>
<dbReference type="NCBIfam" id="TIGR04183">
    <property type="entry name" value="Por_Secre_tail"/>
    <property type="match status" value="1"/>
</dbReference>
<comment type="caution">
    <text evidence="13">The sequence shown here is derived from an EMBL/GenBank/DDBJ whole genome shotgun (WGS) entry which is preliminary data.</text>
</comment>
<evidence type="ECO:0000256" key="6">
    <source>
        <dbReference type="ARBA" id="ARBA00023049"/>
    </source>
</evidence>
<dbReference type="PANTHER" id="PTHR33794:SF1">
    <property type="entry name" value="BACILLOLYSIN"/>
    <property type="match status" value="1"/>
</dbReference>
<feature type="domain" description="FTP" evidence="9">
    <location>
        <begin position="91"/>
        <end position="138"/>
    </location>
</feature>
<evidence type="ECO:0000259" key="7">
    <source>
        <dbReference type="Pfam" id="PF01447"/>
    </source>
</evidence>
<dbReference type="InterPro" id="IPR027268">
    <property type="entry name" value="Peptidase_M4/M1_CTD_sf"/>
</dbReference>
<dbReference type="RefSeq" id="WP_290363101.1">
    <property type="nucleotide sequence ID" value="NZ_JAUFQU010000001.1"/>
</dbReference>